<evidence type="ECO:0000256" key="2">
    <source>
        <dbReference type="ARBA" id="ARBA00022857"/>
    </source>
</evidence>
<sequence>MTASTPGIVQEWDPKDWNRHRFGLAVDRWTFFRGKAFWVTGAGTGYGRCLAIVLAAAGAVVFLTGRRAEKLQESIEAARALGIDTAHCRAMPADLADADQIKLACERVHHAVPALTGLIHSAGLPARPEVSNPLRDESLEYWDRMQRINVTAPWLATRGIFPHMVKGGMVRVLMLTSEAGWAFTPGFGPYNLSKAAMNSLTGSLAAEFAAQYPDADIQINALVPGEAKTEMNTGSTLSPFTLVPMALVLLSCPAGGPNGKFFHRDGRHLAFAYAEPFPKPLL</sequence>
<dbReference type="InterPro" id="IPR036291">
    <property type="entry name" value="NAD(P)-bd_dom_sf"/>
</dbReference>
<gene>
    <name evidence="4" type="ORF">NITGR_170034</name>
</gene>
<dbReference type="RefSeq" id="WP_005006543.1">
    <property type="nucleotide sequence ID" value="NZ_HG422173.1"/>
</dbReference>
<dbReference type="Pfam" id="PF00106">
    <property type="entry name" value="adh_short"/>
    <property type="match status" value="1"/>
</dbReference>
<dbReference type="InterPro" id="IPR002347">
    <property type="entry name" value="SDR_fam"/>
</dbReference>
<proteinExistence type="inferred from homology"/>
<comment type="caution">
    <text evidence="4">The sequence shown here is derived from an EMBL/GenBank/DDBJ whole genome shotgun (WGS) entry which is preliminary data.</text>
</comment>
<evidence type="ECO:0000313" key="5">
    <source>
        <dbReference type="Proteomes" id="UP000011704"/>
    </source>
</evidence>
<dbReference type="SUPFAM" id="SSF51735">
    <property type="entry name" value="NAD(P)-binding Rossmann-fold domains"/>
    <property type="match status" value="1"/>
</dbReference>
<dbReference type="Proteomes" id="UP000011704">
    <property type="component" value="Unassembled WGS sequence"/>
</dbReference>
<protein>
    <submittedName>
        <fullName evidence="4">Putative Carbonyl reductase (NADPH)</fullName>
        <ecNumber evidence="4">1.1.1.184</ecNumber>
    </submittedName>
</protein>
<evidence type="ECO:0000256" key="1">
    <source>
        <dbReference type="ARBA" id="ARBA00006484"/>
    </source>
</evidence>
<dbReference type="PRINTS" id="PR00081">
    <property type="entry name" value="GDHRDH"/>
</dbReference>
<accession>M1YWW0</accession>
<keyword evidence="2" id="KW-0521">NADP</keyword>
<dbReference type="EMBL" id="CAQJ01000019">
    <property type="protein sequence ID" value="CCQ89777.1"/>
    <property type="molecule type" value="Genomic_DNA"/>
</dbReference>
<dbReference type="GO" id="GO:0004090">
    <property type="term" value="F:carbonyl reductase (NADPH) activity"/>
    <property type="evidence" value="ECO:0007669"/>
    <property type="project" value="UniProtKB-EC"/>
</dbReference>
<dbReference type="InterPro" id="IPR052178">
    <property type="entry name" value="Sec_Metab_Biosynth_SDR"/>
</dbReference>
<keyword evidence="3 4" id="KW-0560">Oxidoreductase</keyword>
<name>M1YWW0_NITG3</name>
<dbReference type="PANTHER" id="PTHR43618">
    <property type="entry name" value="7-ALPHA-HYDROXYSTEROID DEHYDROGENASE"/>
    <property type="match status" value="1"/>
</dbReference>
<dbReference type="Gene3D" id="3.40.50.720">
    <property type="entry name" value="NAD(P)-binding Rossmann-like Domain"/>
    <property type="match status" value="1"/>
</dbReference>
<reference evidence="4 5" key="1">
    <citation type="journal article" date="2013" name="Front. Microbiol.">
        <title>The genome of Nitrospina gracilis illuminates the metabolism and evolution of the major marine nitrite oxidizer.</title>
        <authorList>
            <person name="Luecker S."/>
            <person name="Nowka B."/>
            <person name="Rattei T."/>
            <person name="Spieck E."/>
            <person name="and Daims H."/>
        </authorList>
    </citation>
    <scope>NUCLEOTIDE SEQUENCE [LARGE SCALE GENOMIC DNA]</scope>
    <source>
        <strain evidence="4 5">3/211</strain>
    </source>
</reference>
<dbReference type="STRING" id="1266370.NITGR_170034"/>
<keyword evidence="5" id="KW-1185">Reference proteome</keyword>
<dbReference type="PANTHER" id="PTHR43618:SF8">
    <property type="entry name" value="7ALPHA-HYDROXYSTEROID DEHYDROGENASE"/>
    <property type="match status" value="1"/>
</dbReference>
<dbReference type="HOGENOM" id="CLU_986351_0_0_0"/>
<dbReference type="EC" id="1.1.1.184" evidence="4"/>
<evidence type="ECO:0000313" key="4">
    <source>
        <dbReference type="EMBL" id="CCQ89777.1"/>
    </source>
</evidence>
<comment type="similarity">
    <text evidence="1">Belongs to the short-chain dehydrogenases/reductases (SDR) family.</text>
</comment>
<organism evidence="4 5">
    <name type="scientific">Nitrospina gracilis (strain 3/211)</name>
    <dbReference type="NCBI Taxonomy" id="1266370"/>
    <lineage>
        <taxon>Bacteria</taxon>
        <taxon>Pseudomonadati</taxon>
        <taxon>Nitrospinota/Tectimicrobiota group</taxon>
        <taxon>Nitrospinota</taxon>
        <taxon>Nitrospinia</taxon>
        <taxon>Nitrospinales</taxon>
        <taxon>Nitrospinaceae</taxon>
        <taxon>Nitrospina</taxon>
    </lineage>
</organism>
<dbReference type="CDD" id="cd05233">
    <property type="entry name" value="SDR_c"/>
    <property type="match status" value="1"/>
</dbReference>
<dbReference type="OrthoDB" id="9790785at2"/>
<dbReference type="AlphaFoldDB" id="M1YWW0"/>
<evidence type="ECO:0000256" key="3">
    <source>
        <dbReference type="ARBA" id="ARBA00023002"/>
    </source>
</evidence>
<dbReference type="InParanoid" id="M1YWW0"/>